<dbReference type="GO" id="GO:0005654">
    <property type="term" value="C:nucleoplasm"/>
    <property type="evidence" value="ECO:0007669"/>
    <property type="project" value="TreeGrafter"/>
</dbReference>
<dbReference type="GO" id="GO:0008270">
    <property type="term" value="F:zinc ion binding"/>
    <property type="evidence" value="ECO:0007669"/>
    <property type="project" value="UniProtKB-UniRule"/>
</dbReference>
<evidence type="ECO:0000256" key="2">
    <source>
        <dbReference type="ARBA" id="ARBA00022723"/>
    </source>
</evidence>
<dbReference type="PROSITE" id="PS50157">
    <property type="entry name" value="ZINC_FINGER_C2H2_2"/>
    <property type="match status" value="8"/>
</dbReference>
<feature type="binding site" evidence="11">
    <location>
        <position position="68"/>
    </location>
    <ligand>
        <name>Zn(2+)</name>
        <dbReference type="ChEBI" id="CHEBI:29105"/>
    </ligand>
</feature>
<dbReference type="Proteomes" id="UP000008820">
    <property type="component" value="Chromosome 3"/>
</dbReference>
<feature type="domain" description="C2H2-type" evidence="13">
    <location>
        <begin position="529"/>
        <end position="556"/>
    </location>
</feature>
<dbReference type="FunFam" id="3.30.160.60:FF:001498">
    <property type="entry name" value="Zinc finger protein 404"/>
    <property type="match status" value="1"/>
</dbReference>
<dbReference type="FunFam" id="3.30.160.60:FF:000446">
    <property type="entry name" value="Zinc finger protein"/>
    <property type="match status" value="1"/>
</dbReference>
<gene>
    <name evidence="15" type="primary">110678004</name>
</gene>
<feature type="domain" description="C2H2-type" evidence="13">
    <location>
        <begin position="416"/>
        <end position="440"/>
    </location>
</feature>
<feature type="binding site" evidence="11">
    <location>
        <position position="71"/>
    </location>
    <ligand>
        <name>Zn(2+)</name>
        <dbReference type="ChEBI" id="CHEBI:29105"/>
    </ligand>
</feature>
<evidence type="ECO:0000256" key="5">
    <source>
        <dbReference type="ARBA" id="ARBA00022833"/>
    </source>
</evidence>
<dbReference type="InterPro" id="IPR013087">
    <property type="entry name" value="Znf_C2H2_type"/>
</dbReference>
<dbReference type="GO" id="GO:0000978">
    <property type="term" value="F:RNA polymerase II cis-regulatory region sequence-specific DNA binding"/>
    <property type="evidence" value="ECO:0007669"/>
    <property type="project" value="TreeGrafter"/>
</dbReference>
<evidence type="ECO:0000256" key="12">
    <source>
        <dbReference type="SAM" id="MobiDB-lite"/>
    </source>
</evidence>
<dbReference type="SMART" id="SM00868">
    <property type="entry name" value="zf-AD"/>
    <property type="match status" value="1"/>
</dbReference>
<keyword evidence="4 10" id="KW-0863">Zinc-finger</keyword>
<dbReference type="PROSITE" id="PS51915">
    <property type="entry name" value="ZAD"/>
    <property type="match status" value="1"/>
</dbReference>
<reference evidence="15" key="2">
    <citation type="submission" date="2020-05" db="UniProtKB">
        <authorList>
            <consortium name="EnsemblMetazoa"/>
        </authorList>
    </citation>
    <scope>IDENTIFICATION</scope>
    <source>
        <strain evidence="15">LVP_AGWG</strain>
    </source>
</reference>
<evidence type="ECO:0000256" key="9">
    <source>
        <dbReference type="ARBA" id="ARBA00023242"/>
    </source>
</evidence>
<sequence>MVNPKARKRERETALCRTCMSATNQDRRHRRKLVPIFTTLGDAFIADIITDCTAVQFEENDGLPSAICHDCFETVKLLEAFKKTTRDSDTKLRKLHREELPRDVGTSGSSPVVEEQVLETSDIDISSTQLLELKCEPLEHTVQETGEEAALENEDFEPENDTDSDWKVSDEEEKRAVKRKKVGLKSKPKPRKRCGSPSPEKRRKRIQRIPVQSQEDLQLSEKEQELFTVIDVKPQSHICCGCLQAFETADELEAHRKLNHVWKREKQTKPSPKLTCDGCLRRFNSTKNINYHKDRVRLLKVVWECNKCKLRFKVAGKRREHLRLHPDGEPVAMIARIRETTKQELGWVCCGRNCKQSFPTEAELISHGQASHWIDKQEADLECADKPEQCQVCYQRFSDRKKIVHHQRRKYKFKNFQCALCGLKFFTTDDLNMHEAREHSYSTFQCEICMKTFTRKNSMMNHMKNMHTEGKQHQCTVCGMTFRQKAGLKIHMSNHVEVPQYKCEVCSKMFKAKLHLRYHMRTHTGEKPYKCRYCDSAFANHTNYRRHEMTHTDDKPHKCSYCERSFILKRTLLEHESSHTGEPKPKRKASNKQADQETVPITEHIEIIELEDVVEEDDVSSDDASYDQQPIKFGNRPVTIRVARPIDPQPVNVVHLTSPQPVQNVVANASNVGIQSASIVYNVVPTSGSYILKF</sequence>
<name>A0A6I8TQG4_AEDAE</name>
<feature type="domain" description="C2H2-type" evidence="13">
    <location>
        <begin position="237"/>
        <end position="265"/>
    </location>
</feature>
<feature type="domain" description="C2H2-type" evidence="13">
    <location>
        <begin position="444"/>
        <end position="472"/>
    </location>
</feature>
<dbReference type="Pfam" id="PF13894">
    <property type="entry name" value="zf-C2H2_4"/>
    <property type="match status" value="1"/>
</dbReference>
<feature type="region of interest" description="Disordered" evidence="12">
    <location>
        <begin position="144"/>
        <end position="217"/>
    </location>
</feature>
<evidence type="ECO:0000256" key="1">
    <source>
        <dbReference type="ARBA" id="ARBA00004123"/>
    </source>
</evidence>
<proteinExistence type="predicted"/>
<evidence type="ECO:0000313" key="15">
    <source>
        <dbReference type="EnsemblMetazoa" id="AAEL018020-PB"/>
    </source>
</evidence>
<keyword evidence="9" id="KW-0539">Nucleus</keyword>
<dbReference type="InterPro" id="IPR012934">
    <property type="entry name" value="Znf_AD"/>
</dbReference>
<feature type="compositionally biased region" description="Acidic residues" evidence="12">
    <location>
        <begin position="145"/>
        <end position="163"/>
    </location>
</feature>
<dbReference type="EnsemblMetazoa" id="AAEL018020-RC">
    <property type="protein sequence ID" value="AAEL018020-PC"/>
    <property type="gene ID" value="AAEL018020"/>
</dbReference>
<keyword evidence="3" id="KW-0677">Repeat</keyword>
<keyword evidence="2 11" id="KW-0479">Metal-binding</keyword>
<dbReference type="Gene3D" id="3.30.160.60">
    <property type="entry name" value="Classic Zinc Finger"/>
    <property type="match status" value="7"/>
</dbReference>
<dbReference type="FunFam" id="3.30.160.60:FF:000100">
    <property type="entry name" value="Zinc finger 45-like"/>
    <property type="match status" value="1"/>
</dbReference>
<evidence type="ECO:0000256" key="6">
    <source>
        <dbReference type="ARBA" id="ARBA00023015"/>
    </source>
</evidence>
<dbReference type="Pfam" id="PF07776">
    <property type="entry name" value="zf-AD"/>
    <property type="match status" value="1"/>
</dbReference>
<feature type="binding site" evidence="11">
    <location>
        <position position="19"/>
    </location>
    <ligand>
        <name>Zn(2+)</name>
        <dbReference type="ChEBI" id="CHEBI:29105"/>
    </ligand>
</feature>
<dbReference type="EnsemblMetazoa" id="AAEL018020-RB">
    <property type="protein sequence ID" value="AAEL018020-PB"/>
    <property type="gene ID" value="AAEL018020"/>
</dbReference>
<feature type="region of interest" description="Disordered" evidence="12">
    <location>
        <begin position="575"/>
        <end position="601"/>
    </location>
</feature>
<feature type="compositionally biased region" description="Basic and acidic residues" evidence="12">
    <location>
        <begin position="164"/>
        <end position="175"/>
    </location>
</feature>
<feature type="binding site" evidence="11">
    <location>
        <position position="16"/>
    </location>
    <ligand>
        <name>Zn(2+)</name>
        <dbReference type="ChEBI" id="CHEBI:29105"/>
    </ligand>
</feature>
<evidence type="ECO:0000313" key="16">
    <source>
        <dbReference type="Proteomes" id="UP000008820"/>
    </source>
</evidence>
<protein>
    <submittedName>
        <fullName evidence="15">Uncharacterized protein</fullName>
    </submittedName>
</protein>
<keyword evidence="5 11" id="KW-0862">Zinc</keyword>
<dbReference type="OrthoDB" id="3437960at2759"/>
<reference evidence="15 16" key="1">
    <citation type="submission" date="2017-06" db="EMBL/GenBank/DDBJ databases">
        <title>Aedes aegypti genome working group (AGWG) sequencing and assembly.</title>
        <authorList>
            <consortium name="Aedes aegypti Genome Working Group (AGWG)"/>
            <person name="Matthews B.J."/>
        </authorList>
    </citation>
    <scope>NUCLEOTIDE SEQUENCE [LARGE SCALE GENOMIC DNA]</scope>
    <source>
        <strain evidence="15 16">LVP_AGWG</strain>
    </source>
</reference>
<keyword evidence="7" id="KW-0238">DNA-binding</keyword>
<evidence type="ECO:0000256" key="10">
    <source>
        <dbReference type="PROSITE-ProRule" id="PRU00042"/>
    </source>
</evidence>
<evidence type="ECO:0000256" key="11">
    <source>
        <dbReference type="PROSITE-ProRule" id="PRU01263"/>
    </source>
</evidence>
<dbReference type="AlphaFoldDB" id="A0A6I8TQG4"/>
<dbReference type="InParanoid" id="A0A6I8TQG4"/>
<dbReference type="GO" id="GO:0001227">
    <property type="term" value="F:DNA-binding transcription repressor activity, RNA polymerase II-specific"/>
    <property type="evidence" value="ECO:0007669"/>
    <property type="project" value="TreeGrafter"/>
</dbReference>
<dbReference type="SUPFAM" id="SSF57667">
    <property type="entry name" value="beta-beta-alpha zinc fingers"/>
    <property type="match status" value="4"/>
</dbReference>
<feature type="domain" description="ZAD" evidence="14">
    <location>
        <begin position="14"/>
        <end position="95"/>
    </location>
</feature>
<evidence type="ECO:0000256" key="3">
    <source>
        <dbReference type="ARBA" id="ARBA00022737"/>
    </source>
</evidence>
<keyword evidence="6" id="KW-0805">Transcription regulation</keyword>
<feature type="domain" description="C2H2-type" evidence="13">
    <location>
        <begin position="501"/>
        <end position="528"/>
    </location>
</feature>
<dbReference type="PANTHER" id="PTHR24399:SF23">
    <property type="entry name" value="C2H2-TYPE DOMAIN-CONTAINING PROTEIN"/>
    <property type="match status" value="1"/>
</dbReference>
<evidence type="ECO:0000259" key="14">
    <source>
        <dbReference type="PROSITE" id="PS51915"/>
    </source>
</evidence>
<dbReference type="SMART" id="SM00355">
    <property type="entry name" value="ZnF_C2H2"/>
    <property type="match status" value="10"/>
</dbReference>
<dbReference type="Gene3D" id="3.40.1800.20">
    <property type="match status" value="1"/>
</dbReference>
<feature type="compositionally biased region" description="Basic and acidic residues" evidence="12">
    <location>
        <begin position="575"/>
        <end position="584"/>
    </location>
</feature>
<dbReference type="InterPro" id="IPR036236">
    <property type="entry name" value="Znf_C2H2_sf"/>
</dbReference>
<dbReference type="SUPFAM" id="SSF57716">
    <property type="entry name" value="Glucocorticoid receptor-like (DNA-binding domain)"/>
    <property type="match status" value="1"/>
</dbReference>
<evidence type="ECO:0000256" key="7">
    <source>
        <dbReference type="ARBA" id="ARBA00023125"/>
    </source>
</evidence>
<comment type="subcellular location">
    <subcellularLocation>
        <location evidence="1">Nucleus</location>
    </subcellularLocation>
</comment>
<dbReference type="FunFam" id="3.30.160.60:FF:001004">
    <property type="entry name" value="Zinc finger protein 426"/>
    <property type="match status" value="1"/>
</dbReference>
<organism evidence="15 16">
    <name type="scientific">Aedes aegypti</name>
    <name type="common">Yellowfever mosquito</name>
    <name type="synonym">Culex aegypti</name>
    <dbReference type="NCBI Taxonomy" id="7159"/>
    <lineage>
        <taxon>Eukaryota</taxon>
        <taxon>Metazoa</taxon>
        <taxon>Ecdysozoa</taxon>
        <taxon>Arthropoda</taxon>
        <taxon>Hexapoda</taxon>
        <taxon>Insecta</taxon>
        <taxon>Pterygota</taxon>
        <taxon>Neoptera</taxon>
        <taxon>Endopterygota</taxon>
        <taxon>Diptera</taxon>
        <taxon>Nematocera</taxon>
        <taxon>Culicoidea</taxon>
        <taxon>Culicidae</taxon>
        <taxon>Culicinae</taxon>
        <taxon>Aedini</taxon>
        <taxon>Aedes</taxon>
        <taxon>Stegomyia</taxon>
    </lineage>
</organism>
<feature type="domain" description="C2H2-type" evidence="13">
    <location>
        <begin position="557"/>
        <end position="584"/>
    </location>
</feature>
<dbReference type="Pfam" id="PF00096">
    <property type="entry name" value="zf-C2H2"/>
    <property type="match status" value="2"/>
</dbReference>
<feature type="domain" description="C2H2-type" evidence="13">
    <location>
        <begin position="303"/>
        <end position="330"/>
    </location>
</feature>
<evidence type="ECO:0000256" key="8">
    <source>
        <dbReference type="ARBA" id="ARBA00023163"/>
    </source>
</evidence>
<feature type="domain" description="C2H2-type" evidence="13">
    <location>
        <begin position="473"/>
        <end position="495"/>
    </location>
</feature>
<evidence type="ECO:0000256" key="4">
    <source>
        <dbReference type="ARBA" id="ARBA00022771"/>
    </source>
</evidence>
<accession>A0A6I8TQG4</accession>
<dbReference type="PANTHER" id="PTHR24399">
    <property type="entry name" value="ZINC FINGER AND BTB DOMAIN-CONTAINING"/>
    <property type="match status" value="1"/>
</dbReference>
<keyword evidence="8" id="KW-0804">Transcription</keyword>
<evidence type="ECO:0000259" key="13">
    <source>
        <dbReference type="PROSITE" id="PS50157"/>
    </source>
</evidence>
<feature type="compositionally biased region" description="Basic residues" evidence="12">
    <location>
        <begin position="176"/>
        <end position="194"/>
    </location>
</feature>
<keyword evidence="16" id="KW-1185">Reference proteome</keyword>
<dbReference type="PROSITE" id="PS00028">
    <property type="entry name" value="ZINC_FINGER_C2H2_1"/>
    <property type="match status" value="8"/>
</dbReference>